<proteinExistence type="predicted"/>
<accession>A0AA94KZZ7</accession>
<keyword evidence="1" id="KW-0479">Metal-binding</keyword>
<evidence type="ECO:0000259" key="7">
    <source>
        <dbReference type="Pfam" id="PF07732"/>
    </source>
</evidence>
<dbReference type="PROSITE" id="PS00080">
    <property type="entry name" value="MULTICOPPER_OXIDASE2"/>
    <property type="match status" value="1"/>
</dbReference>
<sequence length="526" mass="54887">MRPTRRSRAGRIGRVLAGLVALAALVAVGTMWWSSLRPATYSALAMGVPDTGDGTTSADADHGHGVGDDGDGPDASAVPVTELVADPLRVPDVHVELVARAESVTLPSGESFDGITLNAVTPGPEIRLRQGQLVEVVLVNESVAGGATLHWHGVDVPAAMDGVAGVTQDAVLPGERFAYRFVAEDAGSYWYHSHQVSHEQVVAGMFGALIVEPVEPGGADGPDGADEPGDPDEPDEPGGTASDAVALLHTYPGTSRTLNGTAGEVRHEAGPGDAVRVRVANTDSTPTAVWVSGGPFRVLAVDGTELHGPTPLERQRLQVSAGGRIDLEVTVPASGAVRVQALGVSLLVGPADAEAPTVPAPAELVDLLHYGTLAPLGFDPTRPDRSFAYDIGRAPGFLAGVPGIWWTINGRMGDDVPMYMVREGDVVEMRITNGSGEVHPMHLHGHHVVVLARDGVAATGSPWWVDSLDVGHGESYDVAFVADNPGIWMDHCHTLPHAVEGLVTHLMYEGVTTPFLLGRGSGNEPE</sequence>
<evidence type="ECO:0000256" key="4">
    <source>
        <dbReference type="SAM" id="MobiDB-lite"/>
    </source>
</evidence>
<keyword evidence="5" id="KW-0812">Transmembrane</keyword>
<dbReference type="EMBL" id="FOZN01000003">
    <property type="protein sequence ID" value="SFS14456.1"/>
    <property type="molecule type" value="Genomic_DNA"/>
</dbReference>
<protein>
    <submittedName>
        <fullName evidence="8">Multicopper oxidase with three cupredoxin domains (Includes cell division protein FtsP and spore coat protein CotA)</fullName>
    </submittedName>
</protein>
<gene>
    <name evidence="8" type="ORF">SAMN04487783_1847</name>
</gene>
<dbReference type="GO" id="GO:0051301">
    <property type="term" value="P:cell division"/>
    <property type="evidence" value="ECO:0007669"/>
    <property type="project" value="UniProtKB-KW"/>
</dbReference>
<keyword evidence="8" id="KW-0131">Cell cycle</keyword>
<keyword evidence="2" id="KW-0560">Oxidoreductase</keyword>
<dbReference type="Proteomes" id="UP000198506">
    <property type="component" value="Unassembled WGS sequence"/>
</dbReference>
<dbReference type="Pfam" id="PF07732">
    <property type="entry name" value="Cu-oxidase_3"/>
    <property type="match status" value="1"/>
</dbReference>
<keyword evidence="5" id="KW-1133">Transmembrane helix</keyword>
<feature type="transmembrane region" description="Helical" evidence="5">
    <location>
        <begin position="12"/>
        <end position="33"/>
    </location>
</feature>
<evidence type="ECO:0000256" key="5">
    <source>
        <dbReference type="SAM" id="Phobius"/>
    </source>
</evidence>
<dbReference type="GO" id="GO:0016491">
    <property type="term" value="F:oxidoreductase activity"/>
    <property type="evidence" value="ECO:0007669"/>
    <property type="project" value="UniProtKB-KW"/>
</dbReference>
<feature type="compositionally biased region" description="Acidic residues" evidence="4">
    <location>
        <begin position="223"/>
        <end position="236"/>
    </location>
</feature>
<dbReference type="PANTHER" id="PTHR11709:SF394">
    <property type="entry name" value="FI03373P-RELATED"/>
    <property type="match status" value="1"/>
</dbReference>
<evidence type="ECO:0000313" key="9">
    <source>
        <dbReference type="Proteomes" id="UP000198506"/>
    </source>
</evidence>
<feature type="domain" description="Plastocyanin-like" evidence="6">
    <location>
        <begin position="407"/>
        <end position="507"/>
    </location>
</feature>
<keyword evidence="3" id="KW-0186">Copper</keyword>
<dbReference type="InterPro" id="IPR011706">
    <property type="entry name" value="Cu-oxidase_C"/>
</dbReference>
<keyword evidence="5" id="KW-0472">Membrane</keyword>
<organism evidence="8 9">
    <name type="scientific">Agrococcus baldri</name>
    <dbReference type="NCBI Taxonomy" id="153730"/>
    <lineage>
        <taxon>Bacteria</taxon>
        <taxon>Bacillati</taxon>
        <taxon>Actinomycetota</taxon>
        <taxon>Actinomycetes</taxon>
        <taxon>Micrococcales</taxon>
        <taxon>Microbacteriaceae</taxon>
        <taxon>Agrococcus</taxon>
    </lineage>
</organism>
<feature type="region of interest" description="Disordered" evidence="4">
    <location>
        <begin position="52"/>
        <end position="74"/>
    </location>
</feature>
<reference evidence="8 9" key="1">
    <citation type="submission" date="2016-10" db="EMBL/GenBank/DDBJ databases">
        <authorList>
            <person name="Varghese N."/>
            <person name="Submissions S."/>
        </authorList>
    </citation>
    <scope>NUCLEOTIDE SEQUENCE [LARGE SCALE GENOMIC DNA]</scope>
    <source>
        <strain evidence="8 9">IAM 15147</strain>
    </source>
</reference>
<evidence type="ECO:0000256" key="1">
    <source>
        <dbReference type="ARBA" id="ARBA00022723"/>
    </source>
</evidence>
<dbReference type="GO" id="GO:0005507">
    <property type="term" value="F:copper ion binding"/>
    <property type="evidence" value="ECO:0007669"/>
    <property type="project" value="InterPro"/>
</dbReference>
<dbReference type="InterPro" id="IPR045087">
    <property type="entry name" value="Cu-oxidase_fam"/>
</dbReference>
<dbReference type="PANTHER" id="PTHR11709">
    <property type="entry name" value="MULTI-COPPER OXIDASE"/>
    <property type="match status" value="1"/>
</dbReference>
<evidence type="ECO:0000313" key="8">
    <source>
        <dbReference type="EMBL" id="SFS14456.1"/>
    </source>
</evidence>
<dbReference type="InterPro" id="IPR011707">
    <property type="entry name" value="Cu-oxidase-like_N"/>
</dbReference>
<evidence type="ECO:0000259" key="6">
    <source>
        <dbReference type="Pfam" id="PF07731"/>
    </source>
</evidence>
<name>A0AA94KZZ7_9MICO</name>
<evidence type="ECO:0000256" key="3">
    <source>
        <dbReference type="ARBA" id="ARBA00023008"/>
    </source>
</evidence>
<dbReference type="CDD" id="cd04202">
    <property type="entry name" value="CuRO_D2_2dMcoN_like"/>
    <property type="match status" value="1"/>
</dbReference>
<feature type="region of interest" description="Disordered" evidence="4">
    <location>
        <begin position="213"/>
        <end position="242"/>
    </location>
</feature>
<dbReference type="InterPro" id="IPR008972">
    <property type="entry name" value="Cupredoxin"/>
</dbReference>
<feature type="domain" description="Plastocyanin-like" evidence="7">
    <location>
        <begin position="105"/>
        <end position="213"/>
    </location>
</feature>
<keyword evidence="8" id="KW-0167">Capsid protein</keyword>
<dbReference type="AlphaFoldDB" id="A0AA94KZZ7"/>
<dbReference type="InterPro" id="IPR002355">
    <property type="entry name" value="Cu_oxidase_Cu_BS"/>
</dbReference>
<dbReference type="RefSeq" id="WP_318255450.1">
    <property type="nucleotide sequence ID" value="NZ_FOZN01000003.1"/>
</dbReference>
<dbReference type="Gene3D" id="2.60.40.420">
    <property type="entry name" value="Cupredoxins - blue copper proteins"/>
    <property type="match status" value="3"/>
</dbReference>
<dbReference type="Pfam" id="PF07731">
    <property type="entry name" value="Cu-oxidase_2"/>
    <property type="match status" value="1"/>
</dbReference>
<evidence type="ECO:0000256" key="2">
    <source>
        <dbReference type="ARBA" id="ARBA00023002"/>
    </source>
</evidence>
<keyword evidence="8" id="KW-0132">Cell division</keyword>
<comment type="caution">
    <text evidence="8">The sequence shown here is derived from an EMBL/GenBank/DDBJ whole genome shotgun (WGS) entry which is preliminary data.</text>
</comment>
<keyword evidence="9" id="KW-1185">Reference proteome</keyword>
<keyword evidence="8" id="KW-0946">Virion</keyword>
<dbReference type="SUPFAM" id="SSF49503">
    <property type="entry name" value="Cupredoxins"/>
    <property type="match status" value="3"/>
</dbReference>